<accession>A0ACC0YMQ6</accession>
<proteinExistence type="predicted"/>
<reference evidence="2" key="1">
    <citation type="journal article" date="2023" name="G3 (Bethesda)">
        <title>Genome assembly and association tests identify interacting loci associated with vigor, precocity, and sex in interspecific pistachio rootstocks.</title>
        <authorList>
            <person name="Palmer W."/>
            <person name="Jacygrad E."/>
            <person name="Sagayaradj S."/>
            <person name="Cavanaugh K."/>
            <person name="Han R."/>
            <person name="Bertier L."/>
            <person name="Beede B."/>
            <person name="Kafkas S."/>
            <person name="Golino D."/>
            <person name="Preece J."/>
            <person name="Michelmore R."/>
        </authorList>
    </citation>
    <scope>NUCLEOTIDE SEQUENCE [LARGE SCALE GENOMIC DNA]</scope>
</reference>
<evidence type="ECO:0000313" key="2">
    <source>
        <dbReference type="Proteomes" id="UP001163603"/>
    </source>
</evidence>
<name>A0ACC0YMQ6_9ROSI</name>
<comment type="caution">
    <text evidence="1">The sequence shown here is derived from an EMBL/GenBank/DDBJ whole genome shotgun (WGS) entry which is preliminary data.</text>
</comment>
<dbReference type="EMBL" id="CM047740">
    <property type="protein sequence ID" value="KAJ0039485.1"/>
    <property type="molecule type" value="Genomic_DNA"/>
</dbReference>
<gene>
    <name evidence="1" type="ORF">Pint_28133</name>
</gene>
<keyword evidence="2" id="KW-1185">Reference proteome</keyword>
<evidence type="ECO:0000313" key="1">
    <source>
        <dbReference type="EMBL" id="KAJ0039485.1"/>
    </source>
</evidence>
<organism evidence="1 2">
    <name type="scientific">Pistacia integerrima</name>
    <dbReference type="NCBI Taxonomy" id="434235"/>
    <lineage>
        <taxon>Eukaryota</taxon>
        <taxon>Viridiplantae</taxon>
        <taxon>Streptophyta</taxon>
        <taxon>Embryophyta</taxon>
        <taxon>Tracheophyta</taxon>
        <taxon>Spermatophyta</taxon>
        <taxon>Magnoliopsida</taxon>
        <taxon>eudicotyledons</taxon>
        <taxon>Gunneridae</taxon>
        <taxon>Pentapetalae</taxon>
        <taxon>rosids</taxon>
        <taxon>malvids</taxon>
        <taxon>Sapindales</taxon>
        <taxon>Anacardiaceae</taxon>
        <taxon>Pistacia</taxon>
    </lineage>
</organism>
<dbReference type="Proteomes" id="UP001163603">
    <property type="component" value="Chromosome 5"/>
</dbReference>
<sequence>MDEVVSISDYLQPLMELVHGLSAPDEKVILVGHSYGGMGISLAIETFPYKILVAIYIKAFMPNVVAPLATLVSFGVIWMS</sequence>
<protein>
    <submittedName>
        <fullName evidence="1">Uncharacterized protein</fullName>
    </submittedName>
</protein>